<feature type="transmembrane region" description="Helical" evidence="7">
    <location>
        <begin position="269"/>
        <end position="289"/>
    </location>
</feature>
<dbReference type="Proteomes" id="UP000479114">
    <property type="component" value="Chromosome"/>
</dbReference>
<dbReference type="GO" id="GO:0005886">
    <property type="term" value="C:plasma membrane"/>
    <property type="evidence" value="ECO:0007669"/>
    <property type="project" value="UniProtKB-SubCell"/>
</dbReference>
<feature type="transmembrane region" description="Helical" evidence="7">
    <location>
        <begin position="343"/>
        <end position="365"/>
    </location>
</feature>
<dbReference type="Pfam" id="PF00528">
    <property type="entry name" value="BPD_transp_1"/>
    <property type="match status" value="1"/>
</dbReference>
<feature type="transmembrane region" description="Helical" evidence="7">
    <location>
        <begin position="403"/>
        <end position="422"/>
    </location>
</feature>
<dbReference type="GO" id="GO:0055085">
    <property type="term" value="P:transmembrane transport"/>
    <property type="evidence" value="ECO:0007669"/>
    <property type="project" value="InterPro"/>
</dbReference>
<evidence type="ECO:0000259" key="8">
    <source>
        <dbReference type="PROSITE" id="PS50928"/>
    </source>
</evidence>
<keyword evidence="6 7" id="KW-0472">Membrane</keyword>
<keyword evidence="2 7" id="KW-0813">Transport</keyword>
<dbReference type="PANTHER" id="PTHR43744">
    <property type="entry name" value="ABC TRANSPORTER PERMEASE PROTEIN MG189-RELATED-RELATED"/>
    <property type="match status" value="1"/>
</dbReference>
<dbReference type="AlphaFoldDB" id="A0A6C0P289"/>
<keyword evidence="10" id="KW-1185">Reference proteome</keyword>
<dbReference type="InterPro" id="IPR035906">
    <property type="entry name" value="MetI-like_sf"/>
</dbReference>
<dbReference type="EMBL" id="CP048286">
    <property type="protein sequence ID" value="QHW30802.1"/>
    <property type="molecule type" value="Genomic_DNA"/>
</dbReference>
<dbReference type="Gene3D" id="1.10.3720.10">
    <property type="entry name" value="MetI-like"/>
    <property type="match status" value="1"/>
</dbReference>
<keyword evidence="3" id="KW-1003">Cell membrane</keyword>
<feature type="domain" description="ABC transmembrane type-1" evidence="8">
    <location>
        <begin position="231"/>
        <end position="422"/>
    </location>
</feature>
<evidence type="ECO:0000256" key="7">
    <source>
        <dbReference type="RuleBase" id="RU363032"/>
    </source>
</evidence>
<dbReference type="InterPro" id="IPR000515">
    <property type="entry name" value="MetI-like"/>
</dbReference>
<dbReference type="KEGG" id="prz:GZH47_07975"/>
<name>A0A6C0P289_9BACL</name>
<evidence type="ECO:0000256" key="4">
    <source>
        <dbReference type="ARBA" id="ARBA00022692"/>
    </source>
</evidence>
<keyword evidence="5 7" id="KW-1133">Transmembrane helix</keyword>
<comment type="similarity">
    <text evidence="7">Belongs to the binding-protein-dependent transport system permease family.</text>
</comment>
<evidence type="ECO:0000256" key="6">
    <source>
        <dbReference type="ARBA" id="ARBA00023136"/>
    </source>
</evidence>
<dbReference type="RefSeq" id="WP_162639611.1">
    <property type="nucleotide sequence ID" value="NZ_CP048286.1"/>
</dbReference>
<protein>
    <submittedName>
        <fullName evidence="9">Carbohydrate ABC transporter permease</fullName>
    </submittedName>
</protein>
<evidence type="ECO:0000256" key="5">
    <source>
        <dbReference type="ARBA" id="ARBA00022989"/>
    </source>
</evidence>
<dbReference type="PROSITE" id="PS50928">
    <property type="entry name" value="ABC_TM1"/>
    <property type="match status" value="1"/>
</dbReference>
<sequence>MKGKRIREKGERKVAIASYIITVGFIVLGILPLVWLLLTSLMDNESINATTPKFLPDVPRSIAITLDYSGQEKRDEDFYRKDAMKATWFPWMANMRENIGEIDVTGIKDGAELYHAKTTSAEFSVGQPFIVPTQVFNDNVMQAKLPRIKESGLSKFAWYGEGLRVAPLSGTVSKAALSQSLQAFFDDRHLLDGELTGLKQSRNWLRLFDSYRSLNILASEANVSFGFYHYFGNSLLICVIVIAWQLVFGAMASYSLSQLVRSKRTKFVVLMYFLATIMIPGVSVLIPQYLLMQKLHLVDNIWAIILPHFAWGFVIFLFKGFFDQLPKELLQAARVDGATEFRTFLRIVVPMSIPVFTIVGVMTFIPVWNDFLWPYIVTKSPHNWTFTVAMNDLQGGRNPRPNLISASGVVSMIPLMLVFMGTQGAIEKGINFTGIKG</sequence>
<organism evidence="9 10">
    <name type="scientific">Paenibacillus rhizovicinus</name>
    <dbReference type="NCBI Taxonomy" id="2704463"/>
    <lineage>
        <taxon>Bacteria</taxon>
        <taxon>Bacillati</taxon>
        <taxon>Bacillota</taxon>
        <taxon>Bacilli</taxon>
        <taxon>Bacillales</taxon>
        <taxon>Paenibacillaceae</taxon>
        <taxon>Paenibacillus</taxon>
    </lineage>
</organism>
<gene>
    <name evidence="9" type="ORF">GZH47_07975</name>
</gene>
<accession>A0A6C0P289</accession>
<comment type="subcellular location">
    <subcellularLocation>
        <location evidence="1 7">Cell membrane</location>
        <topology evidence="1 7">Multi-pass membrane protein</topology>
    </subcellularLocation>
</comment>
<dbReference type="SUPFAM" id="SSF161098">
    <property type="entry name" value="MetI-like"/>
    <property type="match status" value="1"/>
</dbReference>
<evidence type="ECO:0000256" key="2">
    <source>
        <dbReference type="ARBA" id="ARBA00022448"/>
    </source>
</evidence>
<feature type="transmembrane region" description="Helical" evidence="7">
    <location>
        <begin position="16"/>
        <end position="38"/>
    </location>
</feature>
<evidence type="ECO:0000256" key="1">
    <source>
        <dbReference type="ARBA" id="ARBA00004651"/>
    </source>
</evidence>
<reference evidence="9 10" key="1">
    <citation type="submission" date="2020-02" db="EMBL/GenBank/DDBJ databases">
        <title>Paenibacillus sp. nov., isolated from rhizosphere soil of tomato.</title>
        <authorList>
            <person name="Weon H.-Y."/>
            <person name="Lee S.A."/>
        </authorList>
    </citation>
    <scope>NUCLEOTIDE SEQUENCE [LARGE SCALE GENOMIC DNA]</scope>
    <source>
        <strain evidence="9 10">14171R-81</strain>
    </source>
</reference>
<evidence type="ECO:0000313" key="9">
    <source>
        <dbReference type="EMBL" id="QHW30802.1"/>
    </source>
</evidence>
<dbReference type="CDD" id="cd06261">
    <property type="entry name" value="TM_PBP2"/>
    <property type="match status" value="1"/>
</dbReference>
<proteinExistence type="inferred from homology"/>
<feature type="transmembrane region" description="Helical" evidence="7">
    <location>
        <begin position="301"/>
        <end position="322"/>
    </location>
</feature>
<evidence type="ECO:0000256" key="3">
    <source>
        <dbReference type="ARBA" id="ARBA00022475"/>
    </source>
</evidence>
<dbReference type="PANTHER" id="PTHR43744:SF12">
    <property type="entry name" value="ABC TRANSPORTER PERMEASE PROTEIN MG189-RELATED"/>
    <property type="match status" value="1"/>
</dbReference>
<evidence type="ECO:0000313" key="10">
    <source>
        <dbReference type="Proteomes" id="UP000479114"/>
    </source>
</evidence>
<keyword evidence="4 7" id="KW-0812">Transmembrane</keyword>
<feature type="transmembrane region" description="Helical" evidence="7">
    <location>
        <begin position="227"/>
        <end position="248"/>
    </location>
</feature>